<evidence type="ECO:0000256" key="5">
    <source>
        <dbReference type="ARBA" id="ARBA00023210"/>
    </source>
</evidence>
<evidence type="ECO:0000256" key="4">
    <source>
        <dbReference type="ARBA" id="ARBA00022969"/>
    </source>
</evidence>
<keyword evidence="6" id="KW-0131">Cell cycle</keyword>
<evidence type="ECO:0000256" key="6">
    <source>
        <dbReference type="ARBA" id="ARBA00023306"/>
    </source>
</evidence>
<evidence type="ECO:0000256" key="3">
    <source>
        <dbReference type="ARBA" id="ARBA00022618"/>
    </source>
</evidence>
<proteinExistence type="inferred from homology"/>
<keyword evidence="4" id="KW-0749">Sporulation</keyword>
<evidence type="ECO:0000313" key="8">
    <source>
        <dbReference type="Proteomes" id="UP001428817"/>
    </source>
</evidence>
<dbReference type="EMBL" id="BAABJP010000015">
    <property type="protein sequence ID" value="GAA5156785.1"/>
    <property type="molecule type" value="Genomic_DNA"/>
</dbReference>
<dbReference type="Gene3D" id="2.30.31.20">
    <property type="entry name" value="Sporulation-specific cell division protein SsgB"/>
    <property type="match status" value="1"/>
</dbReference>
<evidence type="ECO:0000256" key="1">
    <source>
        <dbReference type="ARBA" id="ARBA00004431"/>
    </source>
</evidence>
<dbReference type="InterPro" id="IPR038658">
    <property type="entry name" value="SsgB_sf"/>
</dbReference>
<organism evidence="7 8">
    <name type="scientific">Pseudonocardia eucalypti</name>
    <dbReference type="NCBI Taxonomy" id="648755"/>
    <lineage>
        <taxon>Bacteria</taxon>
        <taxon>Bacillati</taxon>
        <taxon>Actinomycetota</taxon>
        <taxon>Actinomycetes</taxon>
        <taxon>Pseudonocardiales</taxon>
        <taxon>Pseudonocardiaceae</taxon>
        <taxon>Pseudonocardia</taxon>
    </lineage>
</organism>
<keyword evidence="5" id="KW-0717">Septation</keyword>
<comment type="subcellular location">
    <subcellularLocation>
        <location evidence="1">Cell septum</location>
    </subcellularLocation>
</comment>
<sequence>MNEISGADRVSQDMFAILYGQETPLLTRWTFQADDPFAVMMSISRPSGRWIDWLMSRDLLIEGLNHPAGIGDVRLTPFRDEEFDVVEIRIGDEEGFAALEFDRDLLERFLNATYDIVPSGAESSMINIEAELSKVTNSLFG</sequence>
<dbReference type="InterPro" id="IPR006776">
    <property type="entry name" value="SsgB"/>
</dbReference>
<dbReference type="Pfam" id="PF04686">
    <property type="entry name" value="SsgA"/>
    <property type="match status" value="1"/>
</dbReference>
<gene>
    <name evidence="7" type="ORF">GCM10023321_33340</name>
</gene>
<keyword evidence="3" id="KW-0132">Cell division</keyword>
<evidence type="ECO:0000313" key="7">
    <source>
        <dbReference type="EMBL" id="GAA5156785.1"/>
    </source>
</evidence>
<evidence type="ECO:0000256" key="2">
    <source>
        <dbReference type="ARBA" id="ARBA00009323"/>
    </source>
</evidence>
<comment type="similarity">
    <text evidence="2">Belongs to the SsgA family.</text>
</comment>
<protein>
    <submittedName>
        <fullName evidence="7">SsgA family sporulation/cell division regulator</fullName>
    </submittedName>
</protein>
<comment type="caution">
    <text evidence="7">The sequence shown here is derived from an EMBL/GenBank/DDBJ whole genome shotgun (WGS) entry which is preliminary data.</text>
</comment>
<keyword evidence="8" id="KW-1185">Reference proteome</keyword>
<dbReference type="RefSeq" id="WP_185059558.1">
    <property type="nucleotide sequence ID" value="NZ_BAABJP010000015.1"/>
</dbReference>
<reference evidence="8" key="1">
    <citation type="journal article" date="2019" name="Int. J. Syst. Evol. Microbiol.">
        <title>The Global Catalogue of Microorganisms (GCM) 10K type strain sequencing project: providing services to taxonomists for standard genome sequencing and annotation.</title>
        <authorList>
            <consortium name="The Broad Institute Genomics Platform"/>
            <consortium name="The Broad Institute Genome Sequencing Center for Infectious Disease"/>
            <person name="Wu L."/>
            <person name="Ma J."/>
        </authorList>
    </citation>
    <scope>NUCLEOTIDE SEQUENCE [LARGE SCALE GENOMIC DNA]</scope>
    <source>
        <strain evidence="8">JCM 18303</strain>
    </source>
</reference>
<accession>A0ABP9Q4J6</accession>
<dbReference type="Proteomes" id="UP001428817">
    <property type="component" value="Unassembled WGS sequence"/>
</dbReference>
<name>A0ABP9Q4J6_9PSEU</name>